<evidence type="ECO:0000256" key="2">
    <source>
        <dbReference type="SAM" id="SignalP"/>
    </source>
</evidence>
<sequence length="225" mass="24675">MAKVWLPLLLTAVLLLFSSAPRSAGGSPLHVAGRWSQPNTATFFKDRLKNSLSLTPSISSSSSSPSSLASGFTCDACKAFFEVVRELYDHGFMRDEIAKISVDVCTTLKIEDHTVCSGVISLFKDEVLTVFEKVGLGSDEACNIVVGDSCSKGYDPWHQKWSVPIPGDKPPVTHHSPEEANLCSPSHELVSMQRWQAAILWLLLPDLYVTSSKDVMCHIRFQCMG</sequence>
<feature type="domain" description="Saposin B-type" evidence="3">
    <location>
        <begin position="70"/>
        <end position="154"/>
    </location>
</feature>
<dbReference type="AlphaFoldDB" id="A0AA35W9U7"/>
<dbReference type="Proteomes" id="UP001174909">
    <property type="component" value="Unassembled WGS sequence"/>
</dbReference>
<comment type="caution">
    <text evidence="4">The sequence shown here is derived from an EMBL/GenBank/DDBJ whole genome shotgun (WGS) entry which is preliminary data.</text>
</comment>
<dbReference type="InterPro" id="IPR011001">
    <property type="entry name" value="Saposin-like"/>
</dbReference>
<evidence type="ECO:0000256" key="1">
    <source>
        <dbReference type="ARBA" id="ARBA00023157"/>
    </source>
</evidence>
<dbReference type="InterPro" id="IPR008139">
    <property type="entry name" value="SaposinB_dom"/>
</dbReference>
<protein>
    <submittedName>
        <fullName evidence="4">Sphingomyelin phosphodiesterase asm-3</fullName>
    </submittedName>
</protein>
<evidence type="ECO:0000313" key="5">
    <source>
        <dbReference type="Proteomes" id="UP001174909"/>
    </source>
</evidence>
<keyword evidence="5" id="KW-1185">Reference proteome</keyword>
<feature type="chain" id="PRO_5041384936" evidence="2">
    <location>
        <begin position="27"/>
        <end position="225"/>
    </location>
</feature>
<proteinExistence type="predicted"/>
<dbReference type="SUPFAM" id="SSF47862">
    <property type="entry name" value="Saposin"/>
    <property type="match status" value="1"/>
</dbReference>
<reference evidence="4" key="1">
    <citation type="submission" date="2023-03" db="EMBL/GenBank/DDBJ databases">
        <authorList>
            <person name="Steffen K."/>
            <person name="Cardenas P."/>
        </authorList>
    </citation>
    <scope>NUCLEOTIDE SEQUENCE</scope>
</reference>
<accession>A0AA35W9U7</accession>
<feature type="signal peptide" evidence="2">
    <location>
        <begin position="1"/>
        <end position="26"/>
    </location>
</feature>
<evidence type="ECO:0000259" key="3">
    <source>
        <dbReference type="PROSITE" id="PS50015"/>
    </source>
</evidence>
<name>A0AA35W9U7_GEOBA</name>
<organism evidence="4 5">
    <name type="scientific">Geodia barretti</name>
    <name type="common">Barrett's horny sponge</name>
    <dbReference type="NCBI Taxonomy" id="519541"/>
    <lineage>
        <taxon>Eukaryota</taxon>
        <taxon>Metazoa</taxon>
        <taxon>Porifera</taxon>
        <taxon>Demospongiae</taxon>
        <taxon>Heteroscleromorpha</taxon>
        <taxon>Tetractinellida</taxon>
        <taxon>Astrophorina</taxon>
        <taxon>Geodiidae</taxon>
        <taxon>Geodia</taxon>
    </lineage>
</organism>
<dbReference type="PROSITE" id="PS50015">
    <property type="entry name" value="SAP_B"/>
    <property type="match status" value="1"/>
</dbReference>
<evidence type="ECO:0000313" key="4">
    <source>
        <dbReference type="EMBL" id="CAI8013463.1"/>
    </source>
</evidence>
<keyword evidence="1" id="KW-1015">Disulfide bond</keyword>
<dbReference type="EMBL" id="CASHTH010001264">
    <property type="protein sequence ID" value="CAI8013463.1"/>
    <property type="molecule type" value="Genomic_DNA"/>
</dbReference>
<gene>
    <name evidence="4" type="ORF">GBAR_LOCUS8531</name>
</gene>
<keyword evidence="2" id="KW-0732">Signal</keyword>